<dbReference type="EMBL" id="QGGY01000027">
    <property type="protein sequence ID" value="PWJ71763.1"/>
    <property type="molecule type" value="Genomic_DNA"/>
</dbReference>
<evidence type="ECO:0000313" key="2">
    <source>
        <dbReference type="Proteomes" id="UP000245412"/>
    </source>
</evidence>
<dbReference type="Pfam" id="PF06935">
    <property type="entry name" value="DUF1284"/>
    <property type="match status" value="1"/>
</dbReference>
<gene>
    <name evidence="1" type="ORF">C7383_1272</name>
</gene>
<evidence type="ECO:0000313" key="1">
    <source>
        <dbReference type="EMBL" id="PWJ71763.1"/>
    </source>
</evidence>
<name>A0AB73SXA4_9FIRM</name>
<dbReference type="RefSeq" id="WP_109748850.1">
    <property type="nucleotide sequence ID" value="NZ_JANKBI010000025.1"/>
</dbReference>
<reference evidence="1 2" key="1">
    <citation type="submission" date="2018-05" db="EMBL/GenBank/DDBJ databases">
        <authorList>
            <person name="Goeker M."/>
            <person name="Huntemann M."/>
            <person name="Clum A."/>
            <person name="Pillay M."/>
            <person name="Palaniappan K."/>
            <person name="Varghese N."/>
            <person name="Mikhailova N."/>
            <person name="Stamatis D."/>
            <person name="Reddy T."/>
            <person name="Daum C."/>
            <person name="Shapiro N."/>
            <person name="Ivanova N."/>
            <person name="Kyrpides N."/>
            <person name="Woyke T."/>
        </authorList>
    </citation>
    <scope>NUCLEOTIDE SEQUENCE [LARGE SCALE GENOMIC DNA]</scope>
    <source>
        <strain evidence="1 2">DSM 26524</strain>
    </source>
</reference>
<organism evidence="1 2">
    <name type="scientific">Murimonas intestini</name>
    <dbReference type="NCBI Taxonomy" id="1337051"/>
    <lineage>
        <taxon>Bacteria</taxon>
        <taxon>Bacillati</taxon>
        <taxon>Bacillota</taxon>
        <taxon>Clostridia</taxon>
        <taxon>Lachnospirales</taxon>
        <taxon>Lachnospiraceae</taxon>
        <taxon>Murimonas</taxon>
    </lineage>
</organism>
<sequence length="137" mass="15887">MERELRVHHLLCIPMYRGNGYSDEFCRNMQEMIAALKEPGTEVRLVCGPDVICSSCPNLTKENTCRDDSNRVVRKDDYLAEALKLNEAGRRTFTGYEQWVGRHITEEIFHEACRTCRWLKEGLCSFDKLKAGIEKIK</sequence>
<comment type="caution">
    <text evidence="1">The sequence shown here is derived from an EMBL/GenBank/DDBJ whole genome shotgun (WGS) entry which is preliminary data.</text>
</comment>
<proteinExistence type="predicted"/>
<dbReference type="InterPro" id="IPR009702">
    <property type="entry name" value="DUF1284"/>
</dbReference>
<dbReference type="AlphaFoldDB" id="A0AB73SXA4"/>
<keyword evidence="2" id="KW-1185">Reference proteome</keyword>
<accession>A0AB73SXA4</accession>
<protein>
    <recommendedName>
        <fullName evidence="3">DUF1284 domain-containing protein</fullName>
    </recommendedName>
</protein>
<evidence type="ECO:0008006" key="3">
    <source>
        <dbReference type="Google" id="ProtNLM"/>
    </source>
</evidence>
<dbReference type="Proteomes" id="UP000245412">
    <property type="component" value="Unassembled WGS sequence"/>
</dbReference>